<protein>
    <submittedName>
        <fullName evidence="2">Phage tail protein</fullName>
    </submittedName>
</protein>
<dbReference type="Pfam" id="PF07484">
    <property type="entry name" value="Collar"/>
    <property type="match status" value="1"/>
</dbReference>
<dbReference type="Gene3D" id="3.90.1340.10">
    <property type="entry name" value="Phage tail collar domain"/>
    <property type="match status" value="1"/>
</dbReference>
<accession>A0A844BCU0</accession>
<organism evidence="2 3">
    <name type="scientific">Caenimonas koreensis DSM 17982</name>
    <dbReference type="NCBI Taxonomy" id="1121255"/>
    <lineage>
        <taxon>Bacteria</taxon>
        <taxon>Pseudomonadati</taxon>
        <taxon>Pseudomonadota</taxon>
        <taxon>Betaproteobacteria</taxon>
        <taxon>Burkholderiales</taxon>
        <taxon>Comamonadaceae</taxon>
        <taxon>Caenimonas</taxon>
    </lineage>
</organism>
<proteinExistence type="predicted"/>
<evidence type="ECO:0000313" key="3">
    <source>
        <dbReference type="Proteomes" id="UP000487350"/>
    </source>
</evidence>
<keyword evidence="3" id="KW-1185">Reference proteome</keyword>
<name>A0A844BCU0_9BURK</name>
<sequence>MSEPFLSEIRAVSFGFAPKGWALCNGQLLAINQNQALFSLLGTTYGGNGQTTFGLPNLQGRVPIHMGAGFTLGERAGETAHTITSLEMPTHNHVVSGRGDTMPATAANSVPTGKTFAGGQVAQQGGQSAALNLYGPYASLVSMSPTAVTNIGGSQPHENMMPYLTLNYIIALQGIFPSQS</sequence>
<evidence type="ECO:0000313" key="2">
    <source>
        <dbReference type="EMBL" id="MRD48321.1"/>
    </source>
</evidence>
<dbReference type="Proteomes" id="UP000487350">
    <property type="component" value="Unassembled WGS sequence"/>
</dbReference>
<gene>
    <name evidence="2" type="ORF">GHT07_13610</name>
</gene>
<feature type="domain" description="Phage tail collar" evidence="1">
    <location>
        <begin position="8"/>
        <end position="63"/>
    </location>
</feature>
<dbReference type="InterPro" id="IPR011083">
    <property type="entry name" value="Phage_tail_collar_dom"/>
</dbReference>
<dbReference type="SUPFAM" id="SSF88874">
    <property type="entry name" value="Receptor-binding domain of short tail fibre protein gp12"/>
    <property type="match status" value="1"/>
</dbReference>
<evidence type="ECO:0000259" key="1">
    <source>
        <dbReference type="Pfam" id="PF07484"/>
    </source>
</evidence>
<dbReference type="InterPro" id="IPR037053">
    <property type="entry name" value="Phage_tail_collar_dom_sf"/>
</dbReference>
<dbReference type="EMBL" id="WJBU01000012">
    <property type="protein sequence ID" value="MRD48321.1"/>
    <property type="molecule type" value="Genomic_DNA"/>
</dbReference>
<comment type="caution">
    <text evidence="2">The sequence shown here is derived from an EMBL/GenBank/DDBJ whole genome shotgun (WGS) entry which is preliminary data.</text>
</comment>
<dbReference type="AlphaFoldDB" id="A0A844BCU0"/>
<reference evidence="2 3" key="1">
    <citation type="submission" date="2019-11" db="EMBL/GenBank/DDBJ databases">
        <title>Caenimonas koreensis gen. nov., sp. nov., isolated from activated sludge.</title>
        <authorList>
            <person name="Seung H.R."/>
        </authorList>
    </citation>
    <scope>NUCLEOTIDE SEQUENCE [LARGE SCALE GENOMIC DNA]</scope>
    <source>
        <strain evidence="2 3">EMB320</strain>
    </source>
</reference>
<dbReference type="OrthoDB" id="9810174at2"/>
<dbReference type="RefSeq" id="WP_153585643.1">
    <property type="nucleotide sequence ID" value="NZ_WJBU01000012.1"/>
</dbReference>